<dbReference type="InterPro" id="IPR021109">
    <property type="entry name" value="Peptidase_aspartic_dom_sf"/>
</dbReference>
<name>A0AAV8R0B0_ENSVE</name>
<feature type="chain" id="PRO_5043496664" description="Peptidase A1 domain-containing protein" evidence="7">
    <location>
        <begin position="36"/>
        <end position="535"/>
    </location>
</feature>
<keyword evidence="3" id="KW-0064">Aspartyl protease</keyword>
<dbReference type="EMBL" id="JAQQAF010000005">
    <property type="protein sequence ID" value="KAJ8484113.1"/>
    <property type="molecule type" value="Genomic_DNA"/>
</dbReference>
<evidence type="ECO:0000256" key="3">
    <source>
        <dbReference type="ARBA" id="ARBA00022750"/>
    </source>
</evidence>
<sequence length="535" mass="58385">MMSPRRPSSSPSYRCLLLGFILLLVLLLFSTSARATGVFKVRHKFVGRRPTVGDLRAHDNRRHSRILSTVDLPLGGLGVPTDTGLYFAEIGIGTPSRKYYVQVDTGSDILWVNCISCRRCPRKSDLGVELTLYDPKASGSGNLVSCQEKFCVSTYGDIPGCEANLPCQYSVMYGDGSSTSGYFVTDTIQYNQVSGNHQTKPVNASVTFGCGAQQSGDLGSSSEALDGILGFGQSNSSMISQLASSGKVSKIFAHCLDTINGGGGIFTIGHVVQPKVKTTPLVPDQPHYNVNLKAIEVGGAFLQLPTDLFDTGDKKGTIIDSGTTLSYLPEVAYKALMNAVLSNRPDLSFFTNQDFLCFRYTGSVDDGFPEVVFHFENSLSLNVYPHDYLFENGDNIYCVGWQNGGVQSKDGKDMFLLGDLVLSNKLVLYDLENQVIGWTEYNCQTPRCQLRLNKQAPSRKHATTTSRSSSIKIRDDKSGAIYTVDAHNLSSGRRLQLGRCQYILAVILTRTEESFRSELSTTPPSDVTELLGSTD</sequence>
<gene>
    <name evidence="9" type="ORF">OPV22_016598</name>
</gene>
<organism evidence="9 10">
    <name type="scientific">Ensete ventricosum</name>
    <name type="common">Abyssinian banana</name>
    <name type="synonym">Musa ensete</name>
    <dbReference type="NCBI Taxonomy" id="4639"/>
    <lineage>
        <taxon>Eukaryota</taxon>
        <taxon>Viridiplantae</taxon>
        <taxon>Streptophyta</taxon>
        <taxon>Embryophyta</taxon>
        <taxon>Tracheophyta</taxon>
        <taxon>Spermatophyta</taxon>
        <taxon>Magnoliopsida</taxon>
        <taxon>Liliopsida</taxon>
        <taxon>Zingiberales</taxon>
        <taxon>Musaceae</taxon>
        <taxon>Ensete</taxon>
    </lineage>
</organism>
<dbReference type="InterPro" id="IPR034161">
    <property type="entry name" value="Pepsin-like_plant"/>
</dbReference>
<dbReference type="PANTHER" id="PTHR13683:SF768">
    <property type="entry name" value="EUKARYOTIC ASPARTYL PROTEASE FAMILY PROTEIN"/>
    <property type="match status" value="1"/>
</dbReference>
<keyword evidence="5" id="KW-0325">Glycoprotein</keyword>
<feature type="signal peptide" evidence="7">
    <location>
        <begin position="1"/>
        <end position="35"/>
    </location>
</feature>
<keyword evidence="7" id="KW-0732">Signal</keyword>
<dbReference type="Pfam" id="PF14541">
    <property type="entry name" value="TAXi_C"/>
    <property type="match status" value="1"/>
</dbReference>
<evidence type="ECO:0000259" key="8">
    <source>
        <dbReference type="PROSITE" id="PS51767"/>
    </source>
</evidence>
<evidence type="ECO:0000256" key="2">
    <source>
        <dbReference type="ARBA" id="ARBA00022670"/>
    </source>
</evidence>
<evidence type="ECO:0000256" key="1">
    <source>
        <dbReference type="ARBA" id="ARBA00007447"/>
    </source>
</evidence>
<dbReference type="Proteomes" id="UP001222027">
    <property type="component" value="Unassembled WGS sequence"/>
</dbReference>
<feature type="domain" description="Peptidase A1" evidence="8">
    <location>
        <begin position="86"/>
        <end position="439"/>
    </location>
</feature>
<evidence type="ECO:0000256" key="7">
    <source>
        <dbReference type="SAM" id="SignalP"/>
    </source>
</evidence>
<dbReference type="GO" id="GO:0006508">
    <property type="term" value="P:proteolysis"/>
    <property type="evidence" value="ECO:0007669"/>
    <property type="project" value="UniProtKB-KW"/>
</dbReference>
<dbReference type="InterPro" id="IPR032799">
    <property type="entry name" value="TAXi_C"/>
</dbReference>
<dbReference type="GO" id="GO:0004190">
    <property type="term" value="F:aspartic-type endopeptidase activity"/>
    <property type="evidence" value="ECO:0007669"/>
    <property type="project" value="UniProtKB-KW"/>
</dbReference>
<dbReference type="CDD" id="cd05476">
    <property type="entry name" value="pepsin_A_like_plant"/>
    <property type="match status" value="1"/>
</dbReference>
<comment type="similarity">
    <text evidence="1">Belongs to the peptidase A1 family.</text>
</comment>
<dbReference type="AlphaFoldDB" id="A0AAV8R0B0"/>
<dbReference type="Pfam" id="PF14543">
    <property type="entry name" value="TAXi_N"/>
    <property type="match status" value="1"/>
</dbReference>
<dbReference type="SUPFAM" id="SSF50630">
    <property type="entry name" value="Acid proteases"/>
    <property type="match status" value="1"/>
</dbReference>
<evidence type="ECO:0000313" key="9">
    <source>
        <dbReference type="EMBL" id="KAJ8484113.1"/>
    </source>
</evidence>
<proteinExistence type="inferred from homology"/>
<reference evidence="9 10" key="1">
    <citation type="submission" date="2022-12" db="EMBL/GenBank/DDBJ databases">
        <title>Chromosome-scale assembly of the Ensete ventricosum genome.</title>
        <authorList>
            <person name="Dussert Y."/>
            <person name="Stocks J."/>
            <person name="Wendawek A."/>
            <person name="Woldeyes F."/>
            <person name="Nichols R.A."/>
            <person name="Borrell J.S."/>
        </authorList>
    </citation>
    <scope>NUCLEOTIDE SEQUENCE [LARGE SCALE GENOMIC DNA]</scope>
    <source>
        <strain evidence="10">cv. Maze</strain>
        <tissue evidence="9">Seeds</tissue>
    </source>
</reference>
<dbReference type="Gene3D" id="2.40.70.10">
    <property type="entry name" value="Acid Proteases"/>
    <property type="match status" value="2"/>
</dbReference>
<protein>
    <recommendedName>
        <fullName evidence="8">Peptidase A1 domain-containing protein</fullName>
    </recommendedName>
</protein>
<feature type="active site" evidence="6">
    <location>
        <position position="320"/>
    </location>
</feature>
<dbReference type="InterPro" id="IPR032861">
    <property type="entry name" value="TAXi_N"/>
</dbReference>
<dbReference type="PRINTS" id="PR00792">
    <property type="entry name" value="PEPSIN"/>
</dbReference>
<dbReference type="PANTHER" id="PTHR13683">
    <property type="entry name" value="ASPARTYL PROTEASES"/>
    <property type="match status" value="1"/>
</dbReference>
<evidence type="ECO:0000256" key="6">
    <source>
        <dbReference type="PIRSR" id="PIRSR601461-1"/>
    </source>
</evidence>
<evidence type="ECO:0000313" key="10">
    <source>
        <dbReference type="Proteomes" id="UP001222027"/>
    </source>
</evidence>
<feature type="active site" evidence="6">
    <location>
        <position position="104"/>
    </location>
</feature>
<keyword evidence="2" id="KW-0645">Protease</keyword>
<dbReference type="FunFam" id="2.40.70.10:FF:000056">
    <property type="entry name" value="Eukaryotic aspartyl protease family protein"/>
    <property type="match status" value="1"/>
</dbReference>
<keyword evidence="10" id="KW-1185">Reference proteome</keyword>
<dbReference type="FunFam" id="2.40.70.10:FF:000028">
    <property type="entry name" value="Eukaryotic aspartyl protease family protein"/>
    <property type="match status" value="1"/>
</dbReference>
<accession>A0AAV8R0B0</accession>
<dbReference type="InterPro" id="IPR033121">
    <property type="entry name" value="PEPTIDASE_A1"/>
</dbReference>
<evidence type="ECO:0000256" key="4">
    <source>
        <dbReference type="ARBA" id="ARBA00022801"/>
    </source>
</evidence>
<dbReference type="PROSITE" id="PS51767">
    <property type="entry name" value="PEPTIDASE_A1"/>
    <property type="match status" value="1"/>
</dbReference>
<comment type="caution">
    <text evidence="9">The sequence shown here is derived from an EMBL/GenBank/DDBJ whole genome shotgun (WGS) entry which is preliminary data.</text>
</comment>
<evidence type="ECO:0000256" key="5">
    <source>
        <dbReference type="ARBA" id="ARBA00023180"/>
    </source>
</evidence>
<keyword evidence="4" id="KW-0378">Hydrolase</keyword>
<dbReference type="InterPro" id="IPR001461">
    <property type="entry name" value="Aspartic_peptidase_A1"/>
</dbReference>